<dbReference type="SUPFAM" id="SSF54518">
    <property type="entry name" value="Tubby C-terminal domain-like"/>
    <property type="match status" value="1"/>
</dbReference>
<feature type="transmembrane region" description="Helical" evidence="9">
    <location>
        <begin position="174"/>
        <end position="196"/>
    </location>
</feature>
<evidence type="ECO:0000256" key="8">
    <source>
        <dbReference type="SAM" id="MobiDB-lite"/>
    </source>
</evidence>
<keyword evidence="4 9" id="KW-0812">Transmembrane</keyword>
<reference evidence="12 13" key="1">
    <citation type="journal article" date="2017" name="Plant Biotechnol. J.">
        <title>A comprehensive draft genome sequence for lupin (Lupinus angustifolius), an emerging health food: insights into plant-microbe interactions and legume evolution.</title>
        <authorList>
            <person name="Hane J.K."/>
            <person name="Ming Y."/>
            <person name="Kamphuis L.G."/>
            <person name="Nelson M.N."/>
            <person name="Garg G."/>
            <person name="Atkins C.A."/>
            <person name="Bayer P.E."/>
            <person name="Bravo A."/>
            <person name="Bringans S."/>
            <person name="Cannon S."/>
            <person name="Edwards D."/>
            <person name="Foley R."/>
            <person name="Gao L.L."/>
            <person name="Harrison M.J."/>
            <person name="Huang W."/>
            <person name="Hurgobin B."/>
            <person name="Li S."/>
            <person name="Liu C.W."/>
            <person name="McGrath A."/>
            <person name="Morahan G."/>
            <person name="Murray J."/>
            <person name="Weller J."/>
            <person name="Jian J."/>
            <person name="Singh K.B."/>
        </authorList>
    </citation>
    <scope>NUCLEOTIDE SEQUENCE [LARGE SCALE GENOMIC DNA]</scope>
    <source>
        <strain evidence="13">cv. Tanjil</strain>
        <tissue evidence="12">Whole plant</tissue>
    </source>
</reference>
<feature type="domain" description="Sodium/calcium exchanger membrane region" evidence="11">
    <location>
        <begin position="246"/>
        <end position="326"/>
    </location>
</feature>
<evidence type="ECO:0000313" key="12">
    <source>
        <dbReference type="EMBL" id="OIW04028.1"/>
    </source>
</evidence>
<dbReference type="STRING" id="3871.A0A1J7GUE1"/>
<evidence type="ECO:0000259" key="10">
    <source>
        <dbReference type="Pfam" id="PF01167"/>
    </source>
</evidence>
<feature type="compositionally biased region" description="Low complexity" evidence="8">
    <location>
        <begin position="375"/>
        <end position="396"/>
    </location>
</feature>
<evidence type="ECO:0000256" key="4">
    <source>
        <dbReference type="ARBA" id="ARBA00022692"/>
    </source>
</evidence>
<dbReference type="GO" id="GO:0009705">
    <property type="term" value="C:plant-type vacuole membrane"/>
    <property type="evidence" value="ECO:0007669"/>
    <property type="project" value="TreeGrafter"/>
</dbReference>
<accession>A0A1J7GUE1</accession>
<evidence type="ECO:0000256" key="7">
    <source>
        <dbReference type="ARBA" id="ARBA00023136"/>
    </source>
</evidence>
<evidence type="ECO:0000256" key="5">
    <source>
        <dbReference type="ARBA" id="ARBA00022989"/>
    </source>
</evidence>
<dbReference type="GO" id="GO:0006874">
    <property type="term" value="P:intracellular calcium ion homeostasis"/>
    <property type="evidence" value="ECO:0007669"/>
    <property type="project" value="TreeGrafter"/>
</dbReference>
<keyword evidence="7 9" id="KW-0472">Membrane</keyword>
<keyword evidence="5 9" id="KW-1133">Transmembrane helix</keyword>
<dbReference type="GO" id="GO:0012505">
    <property type="term" value="C:endomembrane system"/>
    <property type="evidence" value="ECO:0007669"/>
    <property type="project" value="UniProtKB-SubCell"/>
</dbReference>
<feature type="domain" description="Sodium/calcium exchanger membrane region" evidence="11">
    <location>
        <begin position="82"/>
        <end position="232"/>
    </location>
</feature>
<feature type="transmembrane region" description="Helical" evidence="9">
    <location>
        <begin position="145"/>
        <end position="167"/>
    </location>
</feature>
<feature type="transmembrane region" description="Helical" evidence="9">
    <location>
        <begin position="277"/>
        <end position="304"/>
    </location>
</feature>
<evidence type="ECO:0008006" key="14">
    <source>
        <dbReference type="Google" id="ProtNLM"/>
    </source>
</evidence>
<feature type="region of interest" description="Disordered" evidence="8">
    <location>
        <begin position="355"/>
        <end position="411"/>
    </location>
</feature>
<evidence type="ECO:0000313" key="13">
    <source>
        <dbReference type="Proteomes" id="UP000188354"/>
    </source>
</evidence>
<dbReference type="InterPro" id="IPR025659">
    <property type="entry name" value="Tubby-like_C"/>
</dbReference>
<evidence type="ECO:0000256" key="9">
    <source>
        <dbReference type="SAM" id="Phobius"/>
    </source>
</evidence>
<dbReference type="Pfam" id="PF01699">
    <property type="entry name" value="Na_Ca_ex"/>
    <property type="match status" value="2"/>
</dbReference>
<evidence type="ECO:0000256" key="6">
    <source>
        <dbReference type="ARBA" id="ARBA00023065"/>
    </source>
</evidence>
<dbReference type="GO" id="GO:0015369">
    <property type="term" value="F:calcium:proton antiporter activity"/>
    <property type="evidence" value="ECO:0007669"/>
    <property type="project" value="TreeGrafter"/>
</dbReference>
<keyword evidence="13" id="KW-1185">Reference proteome</keyword>
<sequence length="729" mass="81026">MKEEEEKDKMMMIVDLDDIKSTSSHAFHLESESTLNHTHNSSFFNITTIYLVFIKPKINVLLPFGPLAILLHYLTSNHHNGWVFFNLLGITPLSARLGYATEQLDFYTGPTIGGLLNATFGNATETIISIYALKNGLIRVVQQSLLGSILSNMLLVLGCAFFIGGIVHHNKQQAAAIVNSGLLLMAVMGILFPAVLHFTHSEHHFGKSVLSLSRFSSCIMLVAYASYLFFQLRTHQNLYSPVHEEAILWLAILTAWVSVLSGYLVDAIEGASESLNMSMAFISVILLPNVGNVAEHASAIMFAMKDKLDITIGVAVGSSTHISMFVEDISWFHLLLLMSAAKLVWVRHSRSCSDYAPLPSSKPETKHDNKENVVSNNNNNNNNNGSSSCSSSSSSSLPPKQFSKSKSLSTDRRRILKPTSLQLCMQLNEPQRGLASNLLEPPFESHKSTSFNIWDFSDSEAAPASSWSTLPNKSLICRQLPIDIGRCTCVIVKEALPQGLSGGTFYSLYTYEGHGRQNRKLAVAHHKRRNGRSQFIVAQNVKGLISNSDDGFLGTVTANLMGSKYHIWDEGYCHDLHRKQRKPPLAVVTYIPTIATCTGSHRSMRAYIPKHQPISLKNMTQAQHIKGLPMDWEGKLDKVHQLFSRVPLYNKISKQFELDFRDKGRAGLRIQTSIKNFQLTSEENGTQTSLQLGRVGKSKFVMDYRYPLTGYQAFCICLASIDAKLCCTV</sequence>
<organism evidence="12 13">
    <name type="scientific">Lupinus angustifolius</name>
    <name type="common">Narrow-leaved blue lupine</name>
    <dbReference type="NCBI Taxonomy" id="3871"/>
    <lineage>
        <taxon>Eukaryota</taxon>
        <taxon>Viridiplantae</taxon>
        <taxon>Streptophyta</taxon>
        <taxon>Embryophyta</taxon>
        <taxon>Tracheophyta</taxon>
        <taxon>Spermatophyta</taxon>
        <taxon>Magnoliopsida</taxon>
        <taxon>eudicotyledons</taxon>
        <taxon>Gunneridae</taxon>
        <taxon>Pentapetalae</taxon>
        <taxon>rosids</taxon>
        <taxon>fabids</taxon>
        <taxon>Fabales</taxon>
        <taxon>Fabaceae</taxon>
        <taxon>Papilionoideae</taxon>
        <taxon>50 kb inversion clade</taxon>
        <taxon>genistoids sensu lato</taxon>
        <taxon>core genistoids</taxon>
        <taxon>Genisteae</taxon>
        <taxon>Lupinus</taxon>
    </lineage>
</organism>
<dbReference type="Gene3D" id="1.20.1420.30">
    <property type="entry name" value="NCX, central ion-binding region"/>
    <property type="match status" value="1"/>
</dbReference>
<dbReference type="PRINTS" id="PR01573">
    <property type="entry name" value="SUPERTUBBY"/>
</dbReference>
<keyword evidence="6" id="KW-0406">Ion transport</keyword>
<dbReference type="InterPro" id="IPR000007">
    <property type="entry name" value="Tubby_C"/>
</dbReference>
<dbReference type="FunFam" id="1.20.1420.30:FF:000012">
    <property type="entry name" value="Vacuolar cation/proton exchanger"/>
    <property type="match status" value="1"/>
</dbReference>
<dbReference type="AlphaFoldDB" id="A0A1J7GUE1"/>
<keyword evidence="3" id="KW-0050">Antiport</keyword>
<dbReference type="Gene3D" id="3.20.90.10">
    <property type="entry name" value="Tubby Protein, Chain A"/>
    <property type="match status" value="1"/>
</dbReference>
<dbReference type="Proteomes" id="UP000188354">
    <property type="component" value="Chromosome LG10"/>
</dbReference>
<evidence type="ECO:0000256" key="3">
    <source>
        <dbReference type="ARBA" id="ARBA00022449"/>
    </source>
</evidence>
<dbReference type="InterPro" id="IPR004837">
    <property type="entry name" value="NaCa_Exmemb"/>
</dbReference>
<protein>
    <recommendedName>
        <fullName evidence="14">Tubby C-terminal domain-containing protein</fullName>
    </recommendedName>
</protein>
<dbReference type="Gramene" id="OIW04028">
    <property type="protein sequence ID" value="OIW04028"/>
    <property type="gene ID" value="TanjilG_24139"/>
</dbReference>
<evidence type="ECO:0000259" key="11">
    <source>
        <dbReference type="Pfam" id="PF01699"/>
    </source>
</evidence>
<comment type="subcellular location">
    <subcellularLocation>
        <location evidence="1">Endomembrane system</location>
        <topology evidence="1">Multi-pass membrane protein</topology>
    </subcellularLocation>
</comment>
<evidence type="ECO:0000256" key="2">
    <source>
        <dbReference type="ARBA" id="ARBA00022448"/>
    </source>
</evidence>
<evidence type="ECO:0000256" key="1">
    <source>
        <dbReference type="ARBA" id="ARBA00004127"/>
    </source>
</evidence>
<feature type="transmembrane region" description="Helical" evidence="9">
    <location>
        <begin position="208"/>
        <end position="230"/>
    </location>
</feature>
<dbReference type="InterPro" id="IPR004713">
    <property type="entry name" value="CaH_exchang"/>
</dbReference>
<feature type="transmembrane region" description="Helical" evidence="9">
    <location>
        <begin position="246"/>
        <end position="265"/>
    </location>
</feature>
<dbReference type="PANTHER" id="PTHR31503:SF22">
    <property type="entry name" value="VACUOLAR CALCIUM ION TRANSPORTER"/>
    <property type="match status" value="1"/>
</dbReference>
<keyword evidence="2" id="KW-0813">Transport</keyword>
<dbReference type="EMBL" id="CM007370">
    <property type="protein sequence ID" value="OIW04028.1"/>
    <property type="molecule type" value="Genomic_DNA"/>
</dbReference>
<proteinExistence type="predicted"/>
<name>A0A1J7GUE1_LUPAN</name>
<dbReference type="PANTHER" id="PTHR31503">
    <property type="entry name" value="VACUOLAR CALCIUM ION TRANSPORTER"/>
    <property type="match status" value="1"/>
</dbReference>
<gene>
    <name evidence="12" type="ORF">TanjilG_24139</name>
</gene>
<feature type="transmembrane region" description="Helical" evidence="9">
    <location>
        <begin position="58"/>
        <end position="75"/>
    </location>
</feature>
<dbReference type="InterPro" id="IPR044880">
    <property type="entry name" value="NCX_ion-bd_dom_sf"/>
</dbReference>
<feature type="transmembrane region" description="Helical" evidence="9">
    <location>
        <begin position="111"/>
        <end position="133"/>
    </location>
</feature>
<dbReference type="Pfam" id="PF01167">
    <property type="entry name" value="Tub"/>
    <property type="match status" value="1"/>
</dbReference>
<feature type="domain" description="Tubby C-terminal" evidence="10">
    <location>
        <begin position="482"/>
        <end position="722"/>
    </location>
</feature>